<accession>A0A5B7CI88</accession>
<name>A0A5B7CI88_PORTR</name>
<gene>
    <name evidence="1" type="ORF">E2C01_002013</name>
</gene>
<evidence type="ECO:0000313" key="1">
    <source>
        <dbReference type="EMBL" id="MPC09402.1"/>
    </source>
</evidence>
<dbReference type="AlphaFoldDB" id="A0A5B7CI88"/>
<dbReference type="Proteomes" id="UP000324222">
    <property type="component" value="Unassembled WGS sequence"/>
</dbReference>
<evidence type="ECO:0000313" key="2">
    <source>
        <dbReference type="Proteomes" id="UP000324222"/>
    </source>
</evidence>
<reference evidence="1 2" key="1">
    <citation type="submission" date="2019-05" db="EMBL/GenBank/DDBJ databases">
        <title>Another draft genome of Portunus trituberculatus and its Hox gene families provides insights of decapod evolution.</title>
        <authorList>
            <person name="Jeong J.-H."/>
            <person name="Song I."/>
            <person name="Kim S."/>
            <person name="Choi T."/>
            <person name="Kim D."/>
            <person name="Ryu S."/>
            <person name="Kim W."/>
        </authorList>
    </citation>
    <scope>NUCLEOTIDE SEQUENCE [LARGE SCALE GENOMIC DNA]</scope>
    <source>
        <tissue evidence="1">Muscle</tissue>
    </source>
</reference>
<comment type="caution">
    <text evidence="1">The sequence shown here is derived from an EMBL/GenBank/DDBJ whole genome shotgun (WGS) entry which is preliminary data.</text>
</comment>
<dbReference type="EMBL" id="VSRR010000068">
    <property type="protein sequence ID" value="MPC09402.1"/>
    <property type="molecule type" value="Genomic_DNA"/>
</dbReference>
<proteinExistence type="predicted"/>
<sequence>MVKEGSAFSPFIPAFDFRAVVNLIRREHGITGSNYLLDRMISRLINRLGSGSALNHTRAEEGRRGEGEEGMEVAAVVLKAVVVVLVKKEDHLLIQTAAISSCIRSEVTNVVVTRPRRRGNGDDCT</sequence>
<keyword evidence="2" id="KW-1185">Reference proteome</keyword>
<organism evidence="1 2">
    <name type="scientific">Portunus trituberculatus</name>
    <name type="common">Swimming crab</name>
    <name type="synonym">Neptunus trituberculatus</name>
    <dbReference type="NCBI Taxonomy" id="210409"/>
    <lineage>
        <taxon>Eukaryota</taxon>
        <taxon>Metazoa</taxon>
        <taxon>Ecdysozoa</taxon>
        <taxon>Arthropoda</taxon>
        <taxon>Crustacea</taxon>
        <taxon>Multicrustacea</taxon>
        <taxon>Malacostraca</taxon>
        <taxon>Eumalacostraca</taxon>
        <taxon>Eucarida</taxon>
        <taxon>Decapoda</taxon>
        <taxon>Pleocyemata</taxon>
        <taxon>Brachyura</taxon>
        <taxon>Eubrachyura</taxon>
        <taxon>Portunoidea</taxon>
        <taxon>Portunidae</taxon>
        <taxon>Portuninae</taxon>
        <taxon>Portunus</taxon>
    </lineage>
</organism>
<protein>
    <submittedName>
        <fullName evidence="1">Uncharacterized protein</fullName>
    </submittedName>
</protein>